<feature type="compositionally biased region" description="Polar residues" evidence="1">
    <location>
        <begin position="958"/>
        <end position="985"/>
    </location>
</feature>
<accession>A0ABM3JI26</accession>
<keyword evidence="2" id="KW-0812">Transmembrane</keyword>
<keyword evidence="3" id="KW-1185">Reference proteome</keyword>
<dbReference type="PANTHER" id="PTHR37002">
    <property type="entry name" value="AGAP007005-PA"/>
    <property type="match status" value="1"/>
</dbReference>
<feature type="region of interest" description="Disordered" evidence="1">
    <location>
        <begin position="59"/>
        <end position="90"/>
    </location>
</feature>
<protein>
    <submittedName>
        <fullName evidence="4">Serine-rich adhesin for platelets</fullName>
    </submittedName>
</protein>
<dbReference type="RefSeq" id="XP_049308881.1">
    <property type="nucleotide sequence ID" value="XM_049452924.1"/>
</dbReference>
<sequence>MHFVCIYCVNRVAVYVNIAEHQMSRNELVEPEFSGRKHQRRPPDVEEALSSMLWTPYERSWTDSSSGEDDGPDQAKRLRKSNSTYDHGIAYEPRTTTSKCGEHQLCPPVAITKSSLPDNVANTMQSTPYVPFSNNFYKNMNNNDASSSHESNSIKISSNHKMTDSLRDHNFPFSYSYYGSIPCLNKSWAPLKNSTELPSYESLYTKVLATSDRPTTDVLIPSLQVGKVDAITAPNNEVIEKRTCKNNLEDSLEIECPLQLSSELNLELGGLLSPTTANAVNESSEQLENNSDNIIFASPDKYKKTQAEKIMHFGKTRSANDRSQQTEKYNATINITHKKENDDDDEILGELLHMQSQLSNSSPLIAVTQAIATRIAGNTDMTTNETDRVKIVSSKGEEVNQPVFYTDCIKNSLPGSRLRTAFVNNQNNNSNNYDIRLNTESMNDGCTNSGRRMNADRANGSANLFAAPWNDKATTAERENCAHLENDHNVFQAISPEADGQAIAQCASGFSHRRSVARRSRLSFVTLPSYSLLWKKTLRGVRTKVKRVTRSSSENIVPLDSLIPNKCLAELERLYAEFRASESALAARRTDAGEDCKSFQHSQHCLSHNQSDASSKDSDTNNGHDCELLNANTIATAETVDSPNNMRFSIPAATNALFCSSTSELQVQQANIFKVLPASSTTSVFLSSSECATTGCLTSNDRPRSSSSSSDDRYSNLLHETKHGNNNGYDLDSVEKQEIKNDVVVVSAIENDKRNNNSARIAELDASAIGTQPSLTIQVNSESSDKNNNSNCATNKNCTNFHSSPNNCNNNNIVSVETASVNVEVGVVRKSAVKDNRISVVNCNYPSVYPVNNESACKKSTTALNKVGSVSEVSALPNIICKVENRLNNNNNNNIVNLSSAQRDFNGNEMKQLNASDSINIISISAESHSEQTNVEHSNKSTPTSLTTSESPRLLSSQVNGASRQTTCMSPVTSEQSRTFTSTECQTDEILSTQSRLDRVPVSPILSRVHRRRDRRERRHLHQQLSASYSHPHSHQFHISGQLRRPQDRHSMPPGSAPIQGITALHLQSGVHHTLRSSSTTMPAAMSALLHPMLPDLLHRHFPPPYSALPMNRCATTALTTPPPPTIVGPAPPPPGTTLLPPVISTVPMPGISPPMVSDGRFTLPLPFIRRSPSERSGKGCCGQWFAGPPLRSLIAVVALGGIACALSGAALGATSLAGPPSSHLTAALLMIGVGIVLVTVSGVAWRMTAPGGPPCLGLGSAVDFARCGRRPCGRGGGNAHGLLYPEFQHRPPPPSYQASMQEYRLRLLLLDRDRQNDIRGTSPPPTYRSYTGSLIRAPLTTTSRCAGPSGSIAGTSEFSFPPSYRSRNNTSAMICSERSVDTATSNRLLSSEDIPQQSTTQQLDSNRCNPTILTLSEPNRSVCEVSQNTEQPTHSQISQAWTSAIVEIEASNNDGSQNYGKIYQETNKVENTNAVSSKAQKEQITIITISKSDGSSQRDSCSRDHIEILAHL</sequence>
<feature type="transmembrane region" description="Helical" evidence="2">
    <location>
        <begin position="1194"/>
        <end position="1213"/>
    </location>
</feature>
<evidence type="ECO:0000256" key="1">
    <source>
        <dbReference type="SAM" id="MobiDB-lite"/>
    </source>
</evidence>
<feature type="region of interest" description="Disordered" evidence="1">
    <location>
        <begin position="928"/>
        <end position="985"/>
    </location>
</feature>
<dbReference type="Proteomes" id="UP001652620">
    <property type="component" value="Chromosome 3"/>
</dbReference>
<proteinExistence type="predicted"/>
<feature type="compositionally biased region" description="Basic and acidic residues" evidence="1">
    <location>
        <begin position="710"/>
        <end position="723"/>
    </location>
</feature>
<evidence type="ECO:0000256" key="2">
    <source>
        <dbReference type="SAM" id="Phobius"/>
    </source>
</evidence>
<gene>
    <name evidence="4" type="primary">LOC105233076</name>
</gene>
<keyword evidence="2" id="KW-1133">Transmembrane helix</keyword>
<feature type="transmembrane region" description="Helical" evidence="2">
    <location>
        <begin position="1225"/>
        <end position="1246"/>
    </location>
</feature>
<dbReference type="PANTHER" id="PTHR37002:SF10">
    <property type="entry name" value="TRANSGLUTAMINASE-LIKE DOMAIN-CONTAINING PROTEIN"/>
    <property type="match status" value="1"/>
</dbReference>
<evidence type="ECO:0000313" key="4">
    <source>
        <dbReference type="RefSeq" id="XP_049308881.1"/>
    </source>
</evidence>
<reference evidence="4" key="1">
    <citation type="submission" date="2025-08" db="UniProtKB">
        <authorList>
            <consortium name="RefSeq"/>
        </authorList>
    </citation>
    <scope>IDENTIFICATION</scope>
    <source>
        <tissue evidence="4">Adult</tissue>
    </source>
</reference>
<organism evidence="3 4">
    <name type="scientific">Bactrocera dorsalis</name>
    <name type="common">Oriental fruit fly</name>
    <name type="synonym">Dacus dorsalis</name>
    <dbReference type="NCBI Taxonomy" id="27457"/>
    <lineage>
        <taxon>Eukaryota</taxon>
        <taxon>Metazoa</taxon>
        <taxon>Ecdysozoa</taxon>
        <taxon>Arthropoda</taxon>
        <taxon>Hexapoda</taxon>
        <taxon>Insecta</taxon>
        <taxon>Pterygota</taxon>
        <taxon>Neoptera</taxon>
        <taxon>Endopterygota</taxon>
        <taxon>Diptera</taxon>
        <taxon>Brachycera</taxon>
        <taxon>Muscomorpha</taxon>
        <taxon>Tephritoidea</taxon>
        <taxon>Tephritidae</taxon>
        <taxon>Bactrocera</taxon>
        <taxon>Bactrocera</taxon>
    </lineage>
</organism>
<evidence type="ECO:0000313" key="3">
    <source>
        <dbReference type="Proteomes" id="UP001652620"/>
    </source>
</evidence>
<feature type="region of interest" description="Disordered" evidence="1">
    <location>
        <begin position="697"/>
        <end position="731"/>
    </location>
</feature>
<feature type="compositionally biased region" description="Low complexity" evidence="1">
    <location>
        <begin position="941"/>
        <end position="957"/>
    </location>
</feature>
<name>A0ABM3JI26_BACDO</name>
<feature type="region of interest" description="Disordered" evidence="1">
    <location>
        <begin position="1008"/>
        <end position="1035"/>
    </location>
</feature>
<dbReference type="GeneID" id="105233076"/>
<keyword evidence="2" id="KW-0472">Membrane</keyword>
<feature type="compositionally biased region" description="Basic residues" evidence="1">
    <location>
        <begin position="1008"/>
        <end position="1022"/>
    </location>
</feature>